<organism evidence="3 4">
    <name type="scientific">Apiospora hydei</name>
    <dbReference type="NCBI Taxonomy" id="1337664"/>
    <lineage>
        <taxon>Eukaryota</taxon>
        <taxon>Fungi</taxon>
        <taxon>Dikarya</taxon>
        <taxon>Ascomycota</taxon>
        <taxon>Pezizomycotina</taxon>
        <taxon>Sordariomycetes</taxon>
        <taxon>Xylariomycetidae</taxon>
        <taxon>Amphisphaeriales</taxon>
        <taxon>Apiosporaceae</taxon>
        <taxon>Apiospora</taxon>
    </lineage>
</organism>
<dbReference type="GeneID" id="92049139"/>
<keyword evidence="4" id="KW-1185">Reference proteome</keyword>
<feature type="region of interest" description="Disordered" evidence="1">
    <location>
        <begin position="54"/>
        <end position="96"/>
    </location>
</feature>
<proteinExistence type="predicted"/>
<reference evidence="3 4" key="1">
    <citation type="submission" date="2023-01" db="EMBL/GenBank/DDBJ databases">
        <title>Analysis of 21 Apiospora genomes using comparative genomics revels a genus with tremendous synthesis potential of carbohydrate active enzymes and secondary metabolites.</title>
        <authorList>
            <person name="Sorensen T."/>
        </authorList>
    </citation>
    <scope>NUCLEOTIDE SEQUENCE [LARGE SCALE GENOMIC DNA]</scope>
    <source>
        <strain evidence="3 4">CBS 114990</strain>
    </source>
</reference>
<dbReference type="Proteomes" id="UP001433268">
    <property type="component" value="Unassembled WGS sequence"/>
</dbReference>
<dbReference type="EMBL" id="JAQQWN010000009">
    <property type="protein sequence ID" value="KAK8065017.1"/>
    <property type="molecule type" value="Genomic_DNA"/>
</dbReference>
<feature type="compositionally biased region" description="Low complexity" evidence="1">
    <location>
        <begin position="55"/>
        <end position="68"/>
    </location>
</feature>
<dbReference type="RefSeq" id="XP_066661771.1">
    <property type="nucleotide sequence ID" value="XM_066816079.1"/>
</dbReference>
<protein>
    <submittedName>
        <fullName evidence="3">Uncharacterized protein</fullName>
    </submittedName>
</protein>
<evidence type="ECO:0000256" key="2">
    <source>
        <dbReference type="SAM" id="Phobius"/>
    </source>
</evidence>
<keyword evidence="2" id="KW-1133">Transmembrane helix</keyword>
<feature type="transmembrane region" description="Helical" evidence="2">
    <location>
        <begin position="6"/>
        <end position="31"/>
    </location>
</feature>
<sequence>MFSPEVIVALALGIPSLFVAVAALWIAYLTYTRQSPPHVNRTTSWPPFSYPPLSPSGGSSWASSGCSVGDDDPAVPQAAFPAEGQPVRRRPVELES</sequence>
<evidence type="ECO:0000313" key="3">
    <source>
        <dbReference type="EMBL" id="KAK8065017.1"/>
    </source>
</evidence>
<evidence type="ECO:0000256" key="1">
    <source>
        <dbReference type="SAM" id="MobiDB-lite"/>
    </source>
</evidence>
<keyword evidence="2" id="KW-0812">Transmembrane</keyword>
<accession>A0ABR1V255</accession>
<evidence type="ECO:0000313" key="4">
    <source>
        <dbReference type="Proteomes" id="UP001433268"/>
    </source>
</evidence>
<keyword evidence="2" id="KW-0472">Membrane</keyword>
<comment type="caution">
    <text evidence="3">The sequence shown here is derived from an EMBL/GenBank/DDBJ whole genome shotgun (WGS) entry which is preliminary data.</text>
</comment>
<name>A0ABR1V255_9PEZI</name>
<gene>
    <name evidence="3" type="ORF">PG997_011764</name>
</gene>